<evidence type="ECO:0000256" key="7">
    <source>
        <dbReference type="ARBA" id="ARBA00022617"/>
    </source>
</evidence>
<dbReference type="GO" id="GO:0043001">
    <property type="term" value="P:Golgi to plasma membrane protein transport"/>
    <property type="evidence" value="ECO:0007669"/>
    <property type="project" value="TreeGrafter"/>
</dbReference>
<comment type="cofactor">
    <cofactor evidence="1">
        <name>heme b</name>
        <dbReference type="ChEBI" id="CHEBI:60344"/>
    </cofactor>
</comment>
<dbReference type="GO" id="GO:0017157">
    <property type="term" value="P:regulation of exocytosis"/>
    <property type="evidence" value="ECO:0007669"/>
    <property type="project" value="TreeGrafter"/>
</dbReference>
<dbReference type="Pfam" id="PF00650">
    <property type="entry name" value="CRAL_TRIO"/>
    <property type="match status" value="1"/>
</dbReference>
<evidence type="ECO:0000256" key="5">
    <source>
        <dbReference type="ARBA" id="ARBA00022448"/>
    </source>
</evidence>
<dbReference type="Gene3D" id="3.40.525.10">
    <property type="entry name" value="CRAL-TRIO lipid binding domain"/>
    <property type="match status" value="1"/>
</dbReference>
<comment type="similarity">
    <text evidence="3 16">Belongs to the SFH5 family.</text>
</comment>
<keyword evidence="19" id="KW-1185">Reference proteome</keyword>
<dbReference type="SUPFAM" id="SSF46938">
    <property type="entry name" value="CRAL/TRIO N-terminal domain"/>
    <property type="match status" value="1"/>
</dbReference>
<dbReference type="GO" id="GO:0005886">
    <property type="term" value="C:plasma membrane"/>
    <property type="evidence" value="ECO:0007669"/>
    <property type="project" value="TreeGrafter"/>
</dbReference>
<dbReference type="InterPro" id="IPR042938">
    <property type="entry name" value="Sfh5"/>
</dbReference>
<dbReference type="GO" id="GO:0008526">
    <property type="term" value="F:phosphatidylinositol transfer activity"/>
    <property type="evidence" value="ECO:0007669"/>
    <property type="project" value="UniProtKB-UniRule"/>
</dbReference>
<accession>A0A367YKB9</accession>
<evidence type="ECO:0000256" key="9">
    <source>
        <dbReference type="ARBA" id="ARBA00022824"/>
    </source>
</evidence>
<evidence type="ECO:0000256" key="12">
    <source>
        <dbReference type="ARBA" id="ARBA00023055"/>
    </source>
</evidence>
<evidence type="ECO:0000256" key="15">
    <source>
        <dbReference type="ARBA" id="ARBA00024180"/>
    </source>
</evidence>
<keyword evidence="13 16" id="KW-0472">Membrane</keyword>
<dbReference type="EMBL" id="QLNQ01000016">
    <property type="protein sequence ID" value="RCK66343.1"/>
    <property type="molecule type" value="Genomic_DNA"/>
</dbReference>
<dbReference type="SMART" id="SM00516">
    <property type="entry name" value="SEC14"/>
    <property type="match status" value="1"/>
</dbReference>
<comment type="function">
    <text evidence="15">Non-classical phosphatidylinositol (PtdIns) transfer protein (PITP), which exhibits PtdIns-binding/transfer activity in the absence of detectable PtdCho-binding/transfer activity. Regulates PtdIns(4,5)P2 homeostasis at the plasma membrane. Heme-binding protein that may play a role in organic oxidant-induced stress responses.</text>
</comment>
<keyword evidence="7" id="KW-0349">Heme</keyword>
<dbReference type="PANTHER" id="PTHR47669:SF1">
    <property type="entry name" value="PHOSPHATIDYLINOSITOL TRANSFER PROTEIN SFH5"/>
    <property type="match status" value="1"/>
</dbReference>
<evidence type="ECO:0000256" key="1">
    <source>
        <dbReference type="ARBA" id="ARBA00001970"/>
    </source>
</evidence>
<sequence>MTNDVASTIKTTDLTTAQATSLSTLIESLPDILSSTDNPDYDEIYGYRINADTEEHVDVGVRNEILVKFLAADGYDVGLASERLRRTLNWRNEFRPLSAGFAEMFPEELNDLGSITKFGDMRSNLRVTTWNLYGNMKNPKVIFDKYGGEDEKEEDGGLPGNPFLRWRIGMMEQALQLLDFTDPEFNRIAQVQDTNNVSMFSIDPGMKKGMKDIILIFGDNYPELLSVKFFINVPYIMGWMFTFLKAIGVINEETLKKFQVFNHGKLTEFYPAESLPKAYGGKKDATIFDINISNEIKLREYGQIMLKKQTDKLIEASNQEVE</sequence>
<gene>
    <name evidence="18" type="primary">SFH5_0</name>
    <name evidence="18" type="ORF">Cantr_02069</name>
</gene>
<evidence type="ECO:0000256" key="8">
    <source>
        <dbReference type="ARBA" id="ARBA00022723"/>
    </source>
</evidence>
<evidence type="ECO:0000256" key="11">
    <source>
        <dbReference type="ARBA" id="ARBA00023004"/>
    </source>
</evidence>
<keyword evidence="11" id="KW-0408">Iron</keyword>
<dbReference type="AlphaFoldDB" id="A0A367YKB9"/>
<keyword evidence="8" id="KW-0479">Metal-binding</keyword>
<evidence type="ECO:0000256" key="2">
    <source>
        <dbReference type="ARBA" id="ARBA00004406"/>
    </source>
</evidence>
<dbReference type="InterPro" id="IPR036273">
    <property type="entry name" value="CRAL/TRIO_N_dom_sf"/>
</dbReference>
<keyword evidence="6 16" id="KW-0963">Cytoplasm</keyword>
<dbReference type="GO" id="GO:0005829">
    <property type="term" value="C:cytosol"/>
    <property type="evidence" value="ECO:0007669"/>
    <property type="project" value="TreeGrafter"/>
</dbReference>
<evidence type="ECO:0000256" key="4">
    <source>
        <dbReference type="ARBA" id="ARBA00018320"/>
    </source>
</evidence>
<dbReference type="Proteomes" id="UP000253472">
    <property type="component" value="Unassembled WGS sequence"/>
</dbReference>
<evidence type="ECO:0000256" key="10">
    <source>
        <dbReference type="ARBA" id="ARBA00022848"/>
    </source>
</evidence>
<keyword evidence="12 16" id="KW-0445">Lipid transport</keyword>
<dbReference type="OrthoDB" id="75724at2759"/>
<protein>
    <recommendedName>
        <fullName evidence="4 16">Phosphatidylinositol transfer protein SFH5</fullName>
        <shortName evidence="16">PITP SFH5</shortName>
    </recommendedName>
</protein>
<dbReference type="InterPro" id="IPR001251">
    <property type="entry name" value="CRAL-TRIO_dom"/>
</dbReference>
<dbReference type="PROSITE" id="PS50191">
    <property type="entry name" value="CRAL_TRIO"/>
    <property type="match status" value="1"/>
</dbReference>
<dbReference type="PANTHER" id="PTHR47669">
    <property type="entry name" value="PHOSPHATIDYLINOSITOL TRANSFER PROTEIN SFH5"/>
    <property type="match status" value="1"/>
</dbReference>
<keyword evidence="9 16" id="KW-0256">Endoplasmic reticulum</keyword>
<dbReference type="CDD" id="cd00170">
    <property type="entry name" value="SEC14"/>
    <property type="match status" value="1"/>
</dbReference>
<evidence type="ECO:0000313" key="19">
    <source>
        <dbReference type="Proteomes" id="UP000253472"/>
    </source>
</evidence>
<comment type="caution">
    <text evidence="18">The sequence shown here is derived from an EMBL/GenBank/DDBJ whole genome shotgun (WGS) entry which is preliminary data.</text>
</comment>
<reference evidence="18 19" key="1">
    <citation type="submission" date="2018-06" db="EMBL/GenBank/DDBJ databases">
        <title>Whole genome sequencing of Candida tropicalis (genome annotated by CSBL at Korea University).</title>
        <authorList>
            <person name="Ahn J."/>
        </authorList>
    </citation>
    <scope>NUCLEOTIDE SEQUENCE [LARGE SCALE GENOMIC DNA]</scope>
    <source>
        <strain evidence="18 19">ATCC 20962</strain>
    </source>
</reference>
<evidence type="ECO:0000256" key="6">
    <source>
        <dbReference type="ARBA" id="ARBA00022490"/>
    </source>
</evidence>
<dbReference type="SUPFAM" id="SSF52087">
    <property type="entry name" value="CRAL/TRIO domain"/>
    <property type="match status" value="1"/>
</dbReference>
<comment type="subcellular location">
    <subcellularLocation>
        <location evidence="16">Cytoplasm</location>
    </subcellularLocation>
    <subcellularLocation>
        <location evidence="2 16">Endoplasmic reticulum membrane</location>
        <topology evidence="2 16">Peripheral membrane protein</topology>
    </subcellularLocation>
    <subcellularLocation>
        <location evidence="16">Microsome membrane</location>
        <topology evidence="16">Peripheral membrane protein</topology>
    </subcellularLocation>
</comment>
<comment type="catalytic activity">
    <reaction evidence="14">
        <text>a 1,2-diacyl-sn-glycero-3-phospho-(1D-myo-inositol)(in) = a 1,2-diacyl-sn-glycero-3-phospho-(1D-myo-inositol)(out)</text>
        <dbReference type="Rhea" id="RHEA:38691"/>
        <dbReference type="ChEBI" id="CHEBI:57880"/>
    </reaction>
    <physiologicalReaction direction="left-to-right" evidence="14">
        <dbReference type="Rhea" id="RHEA:38692"/>
    </physiologicalReaction>
</comment>
<dbReference type="GO" id="GO:0032541">
    <property type="term" value="C:cortical endoplasmic reticulum"/>
    <property type="evidence" value="ECO:0007669"/>
    <property type="project" value="TreeGrafter"/>
</dbReference>
<evidence type="ECO:0000313" key="18">
    <source>
        <dbReference type="EMBL" id="RCK66343.1"/>
    </source>
</evidence>
<evidence type="ECO:0000256" key="16">
    <source>
        <dbReference type="RuleBase" id="RU367059"/>
    </source>
</evidence>
<evidence type="ECO:0000256" key="13">
    <source>
        <dbReference type="ARBA" id="ARBA00023136"/>
    </source>
</evidence>
<name>A0A367YKB9_9ASCO</name>
<evidence type="ECO:0000256" key="3">
    <source>
        <dbReference type="ARBA" id="ARBA00006667"/>
    </source>
</evidence>
<evidence type="ECO:0000259" key="17">
    <source>
        <dbReference type="PROSITE" id="PS50191"/>
    </source>
</evidence>
<organism evidence="18 19">
    <name type="scientific">Candida viswanathii</name>
    <dbReference type="NCBI Taxonomy" id="5486"/>
    <lineage>
        <taxon>Eukaryota</taxon>
        <taxon>Fungi</taxon>
        <taxon>Dikarya</taxon>
        <taxon>Ascomycota</taxon>
        <taxon>Saccharomycotina</taxon>
        <taxon>Pichiomycetes</taxon>
        <taxon>Debaryomycetaceae</taxon>
        <taxon>Candida/Lodderomyces clade</taxon>
        <taxon>Candida</taxon>
    </lineage>
</organism>
<dbReference type="GO" id="GO:0046872">
    <property type="term" value="F:metal ion binding"/>
    <property type="evidence" value="ECO:0007669"/>
    <property type="project" value="UniProtKB-KW"/>
</dbReference>
<dbReference type="InterPro" id="IPR036865">
    <property type="entry name" value="CRAL-TRIO_dom_sf"/>
</dbReference>
<dbReference type="STRING" id="5486.A0A367YKB9"/>
<feature type="domain" description="CRAL-TRIO" evidence="17">
    <location>
        <begin position="105"/>
        <end position="287"/>
    </location>
</feature>
<proteinExistence type="inferred from homology"/>
<dbReference type="GO" id="GO:0005789">
    <property type="term" value="C:endoplasmic reticulum membrane"/>
    <property type="evidence" value="ECO:0007669"/>
    <property type="project" value="UniProtKB-SubCell"/>
</dbReference>
<keyword evidence="5 16" id="KW-0813">Transport</keyword>
<keyword evidence="10 16" id="KW-0492">Microsome</keyword>
<evidence type="ECO:0000256" key="14">
    <source>
        <dbReference type="ARBA" id="ARBA00024146"/>
    </source>
</evidence>